<feature type="active site" evidence="9">
    <location>
        <position position="195"/>
    </location>
</feature>
<comment type="function">
    <text evidence="9">Involved in the biosynthesis of the central metabolite phospho-alpha-D-ribosyl-1-pyrophosphate (PRPP) via the transfer of pyrophosphoryl group from ATP to 1-hydroxyl of ribose-5-phosphate (Rib-5-P).</text>
</comment>
<evidence type="ECO:0000256" key="6">
    <source>
        <dbReference type="ARBA" id="ARBA00022840"/>
    </source>
</evidence>
<dbReference type="Pfam" id="PF13793">
    <property type="entry name" value="Pribosyltran_N"/>
    <property type="match status" value="1"/>
</dbReference>
<feature type="binding site" evidence="9">
    <location>
        <begin position="225"/>
        <end position="229"/>
    </location>
    <ligand>
        <name>D-ribose 5-phosphate</name>
        <dbReference type="ChEBI" id="CHEBI:78346"/>
    </ligand>
</feature>
<dbReference type="NCBIfam" id="TIGR01251">
    <property type="entry name" value="ribP_PPkin"/>
    <property type="match status" value="1"/>
</dbReference>
<comment type="subunit">
    <text evidence="9">Homohexamer.</text>
</comment>
<evidence type="ECO:0000313" key="11">
    <source>
        <dbReference type="EMBL" id="GLR27400.1"/>
    </source>
</evidence>
<evidence type="ECO:0000256" key="5">
    <source>
        <dbReference type="ARBA" id="ARBA00022777"/>
    </source>
</evidence>
<dbReference type="InterPro" id="IPR000842">
    <property type="entry name" value="PRib_PP_synth_CS"/>
</dbReference>
<comment type="catalytic activity">
    <reaction evidence="8 9">
        <text>D-ribose 5-phosphate + ATP = 5-phospho-alpha-D-ribose 1-diphosphate + AMP + H(+)</text>
        <dbReference type="Rhea" id="RHEA:15609"/>
        <dbReference type="ChEBI" id="CHEBI:15378"/>
        <dbReference type="ChEBI" id="CHEBI:30616"/>
        <dbReference type="ChEBI" id="CHEBI:58017"/>
        <dbReference type="ChEBI" id="CHEBI:78346"/>
        <dbReference type="ChEBI" id="CHEBI:456215"/>
        <dbReference type="EC" id="2.7.6.1"/>
    </reaction>
</comment>
<comment type="subcellular location">
    <subcellularLocation>
        <location evidence="9">Cytoplasm</location>
    </subcellularLocation>
</comment>
<keyword evidence="4 9" id="KW-0547">Nucleotide-binding</keyword>
<keyword evidence="3 9" id="KW-0545">Nucleotide biosynthesis</keyword>
<feature type="binding site" evidence="9">
    <location>
        <position position="197"/>
    </location>
    <ligand>
        <name>D-ribose 5-phosphate</name>
        <dbReference type="ChEBI" id="CHEBI:78346"/>
    </ligand>
</feature>
<evidence type="ECO:0000256" key="1">
    <source>
        <dbReference type="ARBA" id="ARBA00022679"/>
    </source>
</evidence>
<keyword evidence="6 9" id="KW-0067">ATP-binding</keyword>
<sequence>MAHDSLMVFTGNAIPALGEAVAKHLNIPLGKATVGRFSDGEVMVEINENVRGKDVFVLQSTCAPTNDNLMEMMVMIDALKRASAGRITAAIPYFGYARQDRRVRSSRVAITAKVVANMLQVVGVDRVLTMDLHADQIQGFFDIPVDNIYASPVLLSDVWKQNFENLMVVSPDVGGVVRARALAKRLDCDLAIIDKRRPRANVAEVMNIIGDVKDRTCVIMDDMVDTANTLCKAAAALKENGAKKVVAYCTHPVLSGGAIQRVEESALDELVVTDTIPLSEEGLNSKTVRVLSVAELLAETIRRIVRSDSVSSLFID</sequence>
<name>A0ABQ5YUC4_9BURK</name>
<keyword evidence="9" id="KW-0963">Cytoplasm</keyword>
<evidence type="ECO:0000259" key="10">
    <source>
        <dbReference type="Pfam" id="PF13793"/>
    </source>
</evidence>
<dbReference type="HAMAP" id="MF_00583_B">
    <property type="entry name" value="RibP_PPkinase_B"/>
    <property type="match status" value="1"/>
</dbReference>
<comment type="similarity">
    <text evidence="9">Belongs to the ribose-phosphate pyrophosphokinase family. Class I subfamily.</text>
</comment>
<dbReference type="PANTHER" id="PTHR10210:SF41">
    <property type="entry name" value="RIBOSE-PHOSPHATE PYROPHOSPHOKINASE 1, CHLOROPLASTIC"/>
    <property type="match status" value="1"/>
</dbReference>
<dbReference type="SUPFAM" id="SSF53271">
    <property type="entry name" value="PRTase-like"/>
    <property type="match status" value="1"/>
</dbReference>
<dbReference type="SMART" id="SM01400">
    <property type="entry name" value="Pribosyltran_N"/>
    <property type="match status" value="1"/>
</dbReference>
<dbReference type="Proteomes" id="UP001156664">
    <property type="component" value="Unassembled WGS sequence"/>
</dbReference>
<dbReference type="PANTHER" id="PTHR10210">
    <property type="entry name" value="RIBOSE-PHOSPHATE DIPHOSPHOKINASE FAMILY MEMBER"/>
    <property type="match status" value="1"/>
</dbReference>
<keyword evidence="2 9" id="KW-0479">Metal-binding</keyword>
<keyword evidence="1 9" id="KW-0808">Transferase</keyword>
<feature type="binding site" evidence="9">
    <location>
        <position position="221"/>
    </location>
    <ligand>
        <name>D-ribose 5-phosphate</name>
        <dbReference type="ChEBI" id="CHEBI:78346"/>
    </ligand>
</feature>
<evidence type="ECO:0000256" key="7">
    <source>
        <dbReference type="ARBA" id="ARBA00022842"/>
    </source>
</evidence>
<reference evidence="12" key="1">
    <citation type="journal article" date="2019" name="Int. J. Syst. Evol. Microbiol.">
        <title>The Global Catalogue of Microorganisms (GCM) 10K type strain sequencing project: providing services to taxonomists for standard genome sequencing and annotation.</title>
        <authorList>
            <consortium name="The Broad Institute Genomics Platform"/>
            <consortium name="The Broad Institute Genome Sequencing Center for Infectious Disease"/>
            <person name="Wu L."/>
            <person name="Ma J."/>
        </authorList>
    </citation>
    <scope>NUCLEOTIDE SEQUENCE [LARGE SCALE GENOMIC DNA]</scope>
    <source>
        <strain evidence="12">NBRC 105857</strain>
    </source>
</reference>
<keyword evidence="7 9" id="KW-0460">Magnesium</keyword>
<dbReference type="InterPro" id="IPR005946">
    <property type="entry name" value="Rib-P_diPkinase"/>
</dbReference>
<comment type="pathway">
    <text evidence="9">Metabolic intermediate biosynthesis; 5-phospho-alpha-D-ribose 1-diphosphate biosynthesis; 5-phospho-alpha-D-ribose 1-diphosphate from D-ribose 5-phosphate (route I): step 1/1.</text>
</comment>
<evidence type="ECO:0000256" key="9">
    <source>
        <dbReference type="HAMAP-Rule" id="MF_00583"/>
    </source>
</evidence>
<feature type="binding site" evidence="9">
    <location>
        <begin position="39"/>
        <end position="41"/>
    </location>
    <ligand>
        <name>ATP</name>
        <dbReference type="ChEBI" id="CHEBI:30616"/>
    </ligand>
</feature>
<protein>
    <recommendedName>
        <fullName evidence="9">Ribose-phosphate pyrophosphokinase</fullName>
        <shortName evidence="9">RPPK</shortName>
        <ecNumber evidence="9">2.7.6.1</ecNumber>
    </recommendedName>
    <alternativeName>
        <fullName evidence="9">5-phospho-D-ribosyl alpha-1-diphosphate synthase</fullName>
    </alternativeName>
    <alternativeName>
        <fullName evidence="9">Phosphoribosyl diphosphate synthase</fullName>
    </alternativeName>
    <alternativeName>
        <fullName evidence="9">Phosphoribosyl pyrophosphate synthase</fullName>
        <shortName evidence="9">P-Rib-PP synthase</shortName>
        <shortName evidence="9">PRPP synthase</shortName>
        <shortName evidence="9">PRPPase</shortName>
    </alternativeName>
</protein>
<dbReference type="NCBIfam" id="NF002320">
    <property type="entry name" value="PRK01259.1"/>
    <property type="match status" value="1"/>
</dbReference>
<keyword evidence="5 9" id="KW-0418">Kinase</keyword>
<feature type="domain" description="Ribose-phosphate pyrophosphokinase N-terminal" evidence="10">
    <location>
        <begin position="6"/>
        <end position="123"/>
    </location>
</feature>
<accession>A0ABQ5YUC4</accession>
<evidence type="ECO:0000313" key="12">
    <source>
        <dbReference type="Proteomes" id="UP001156664"/>
    </source>
</evidence>
<dbReference type="EC" id="2.7.6.1" evidence="9"/>
<feature type="binding site" evidence="9">
    <location>
        <begin position="98"/>
        <end position="99"/>
    </location>
    <ligand>
        <name>ATP</name>
        <dbReference type="ChEBI" id="CHEBI:30616"/>
    </ligand>
</feature>
<keyword evidence="12" id="KW-1185">Reference proteome</keyword>
<dbReference type="Gene3D" id="3.40.50.2020">
    <property type="match status" value="2"/>
</dbReference>
<evidence type="ECO:0000256" key="3">
    <source>
        <dbReference type="ARBA" id="ARBA00022727"/>
    </source>
</evidence>
<dbReference type="Pfam" id="PF14572">
    <property type="entry name" value="Pribosyl_synth"/>
    <property type="match status" value="1"/>
</dbReference>
<dbReference type="InterPro" id="IPR000836">
    <property type="entry name" value="PRTase_dom"/>
</dbReference>
<dbReference type="CDD" id="cd06223">
    <property type="entry name" value="PRTases_typeI"/>
    <property type="match status" value="1"/>
</dbReference>
<dbReference type="InterPro" id="IPR029057">
    <property type="entry name" value="PRTase-like"/>
</dbReference>
<dbReference type="EMBL" id="BSOJ01000030">
    <property type="protein sequence ID" value="GLR27400.1"/>
    <property type="molecule type" value="Genomic_DNA"/>
</dbReference>
<gene>
    <name evidence="9 11" type="primary">prs</name>
    <name evidence="11" type="ORF">GCM10007875_24910</name>
</gene>
<evidence type="ECO:0000256" key="2">
    <source>
        <dbReference type="ARBA" id="ARBA00022723"/>
    </source>
</evidence>
<evidence type="ECO:0000256" key="8">
    <source>
        <dbReference type="ARBA" id="ARBA00049535"/>
    </source>
</evidence>
<proteinExistence type="inferred from homology"/>
<evidence type="ECO:0000256" key="4">
    <source>
        <dbReference type="ARBA" id="ARBA00022741"/>
    </source>
</evidence>
<dbReference type="InterPro" id="IPR029099">
    <property type="entry name" value="Pribosyltran_N"/>
</dbReference>
<comment type="caution">
    <text evidence="11">The sequence shown here is derived from an EMBL/GenBank/DDBJ whole genome shotgun (WGS) entry which is preliminary data.</text>
</comment>
<comment type="cofactor">
    <cofactor evidence="9">
        <name>Mg(2+)</name>
        <dbReference type="ChEBI" id="CHEBI:18420"/>
    </cofactor>
    <text evidence="9">Binds 2 Mg(2+) ions per subunit.</text>
</comment>
<feature type="binding site" evidence="9">
    <location>
        <position position="172"/>
    </location>
    <ligand>
        <name>Mg(2+)</name>
        <dbReference type="ChEBI" id="CHEBI:18420"/>
    </ligand>
</feature>
<dbReference type="PROSITE" id="PS00114">
    <property type="entry name" value="PRPP_SYNTHASE"/>
    <property type="match status" value="1"/>
</dbReference>
<dbReference type="InterPro" id="IPR037515">
    <property type="entry name" value="Rib-P_diPkinase_bac"/>
</dbReference>
<organism evidence="11 12">
    <name type="scientific">Limnobacter litoralis</name>
    <dbReference type="NCBI Taxonomy" id="481366"/>
    <lineage>
        <taxon>Bacteria</taxon>
        <taxon>Pseudomonadati</taxon>
        <taxon>Pseudomonadota</taxon>
        <taxon>Betaproteobacteria</taxon>
        <taxon>Burkholderiales</taxon>
        <taxon>Burkholderiaceae</taxon>
        <taxon>Limnobacter</taxon>
    </lineage>
</organism>
<feature type="binding site" evidence="9">
    <location>
        <position position="133"/>
    </location>
    <ligand>
        <name>Mg(2+)</name>
        <dbReference type="ChEBI" id="CHEBI:18420"/>
    </ligand>
</feature>
<dbReference type="RefSeq" id="WP_284282161.1">
    <property type="nucleotide sequence ID" value="NZ_BSOJ01000030.1"/>
</dbReference>